<dbReference type="Gene3D" id="2.60.120.40">
    <property type="match status" value="1"/>
</dbReference>
<feature type="chain" id="PRO_5016308070" description="C1q domain-containing protein" evidence="6">
    <location>
        <begin position="17"/>
        <end position="349"/>
    </location>
</feature>
<dbReference type="PRINTS" id="PR00007">
    <property type="entry name" value="COMPLEMNTC1Q"/>
</dbReference>
<dbReference type="InterPro" id="IPR001073">
    <property type="entry name" value="C1q_dom"/>
</dbReference>
<dbReference type="SMART" id="SM00110">
    <property type="entry name" value="C1Q"/>
    <property type="match status" value="1"/>
</dbReference>
<feature type="non-terminal residue" evidence="8">
    <location>
        <position position="349"/>
    </location>
</feature>
<evidence type="ECO:0000256" key="3">
    <source>
        <dbReference type="ARBA" id="ARBA00022729"/>
    </source>
</evidence>
<sequence length="349" mass="37793">MKKIFILFLAFGFCLSDPGTDENDRICQVAGSASCCNICSLTSVTQKVGKLGEKVVNMAEKITFLETRLRNAEKEVLELRSLTAGSPQVAFSAALRDSGTGDIGPFTTATPLQYKKVFSNIGNSYNPSTGIFTAMVSGMYFFRFSMFNNLASPPNSVVSLMKNSERLTSVWDTTGSDSNDMGSNAVVIPLKVGDNVFVQLLPNRLVYDDAMNYNSFSGFLLFTMLETFVEWCRSSKATNIKKVIVLVLTFRVCHSGPGNDDNICPIGGSASCCNICPTNMDQRITSLETRLENAEREVSRVAEPHSSTPRGTFSAALPGSGNTGPFTTATPLTYEKVFSNTGNCCNPST</sequence>
<organism evidence="8 9">
    <name type="scientific">Gambusia affinis</name>
    <name type="common">Western mosquitofish</name>
    <name type="synonym">Heterandria affinis</name>
    <dbReference type="NCBI Taxonomy" id="33528"/>
    <lineage>
        <taxon>Eukaryota</taxon>
        <taxon>Metazoa</taxon>
        <taxon>Chordata</taxon>
        <taxon>Craniata</taxon>
        <taxon>Vertebrata</taxon>
        <taxon>Euteleostomi</taxon>
        <taxon>Actinopterygii</taxon>
        <taxon>Neopterygii</taxon>
        <taxon>Teleostei</taxon>
        <taxon>Neoteleostei</taxon>
        <taxon>Acanthomorphata</taxon>
        <taxon>Ovalentaria</taxon>
        <taxon>Atherinomorphae</taxon>
        <taxon>Cyprinodontiformes</taxon>
        <taxon>Poeciliidae</taxon>
        <taxon>Poeciliinae</taxon>
        <taxon>Gambusia</taxon>
    </lineage>
</organism>
<dbReference type="EMBL" id="NHOQ01002357">
    <property type="protein sequence ID" value="PWA17892.1"/>
    <property type="molecule type" value="Genomic_DNA"/>
</dbReference>
<dbReference type="InterPro" id="IPR050822">
    <property type="entry name" value="Cerebellin_Synaptic_Org"/>
</dbReference>
<dbReference type="STRING" id="33528.ENSGAFP00000000413"/>
<proteinExistence type="predicted"/>
<evidence type="ECO:0000256" key="1">
    <source>
        <dbReference type="ARBA" id="ARBA00004613"/>
    </source>
</evidence>
<keyword evidence="3 6" id="KW-0732">Signal</keyword>
<evidence type="ECO:0000256" key="2">
    <source>
        <dbReference type="ARBA" id="ARBA00022525"/>
    </source>
</evidence>
<feature type="domain" description="C1q" evidence="7">
    <location>
        <begin position="84"/>
        <end position="227"/>
    </location>
</feature>
<evidence type="ECO:0000256" key="6">
    <source>
        <dbReference type="SAM" id="SignalP"/>
    </source>
</evidence>
<feature type="coiled-coil region" evidence="4">
    <location>
        <begin position="55"/>
        <end position="82"/>
    </location>
</feature>
<dbReference type="InterPro" id="IPR008983">
    <property type="entry name" value="Tumour_necrosis_fac-like_dom"/>
</dbReference>
<gene>
    <name evidence="8" type="ORF">CCH79_00008257</name>
</gene>
<keyword evidence="2" id="KW-0964">Secreted</keyword>
<name>A0A315V495_GAMAF</name>
<accession>A0A315V495</accession>
<dbReference type="SUPFAM" id="SSF49842">
    <property type="entry name" value="TNF-like"/>
    <property type="match status" value="1"/>
</dbReference>
<dbReference type="Pfam" id="PF00386">
    <property type="entry name" value="C1q"/>
    <property type="match status" value="1"/>
</dbReference>
<feature type="region of interest" description="Disordered" evidence="5">
    <location>
        <begin position="298"/>
        <end position="324"/>
    </location>
</feature>
<keyword evidence="4" id="KW-0175">Coiled coil</keyword>
<evidence type="ECO:0000256" key="5">
    <source>
        <dbReference type="SAM" id="MobiDB-lite"/>
    </source>
</evidence>
<dbReference type="PANTHER" id="PTHR22923">
    <property type="entry name" value="CEREBELLIN-RELATED"/>
    <property type="match status" value="1"/>
</dbReference>
<dbReference type="Proteomes" id="UP000250572">
    <property type="component" value="Unassembled WGS sequence"/>
</dbReference>
<evidence type="ECO:0000313" key="9">
    <source>
        <dbReference type="Proteomes" id="UP000250572"/>
    </source>
</evidence>
<reference evidence="8 9" key="1">
    <citation type="journal article" date="2018" name="G3 (Bethesda)">
        <title>A High-Quality Reference Genome for the Invasive Mosquitofish Gambusia affinis Using a Chicago Library.</title>
        <authorList>
            <person name="Hoffberg S.L."/>
            <person name="Troendle N.J."/>
            <person name="Glenn T.C."/>
            <person name="Mahmud O."/>
            <person name="Louha S."/>
            <person name="Chalopin D."/>
            <person name="Bennetzen J.L."/>
            <person name="Mauricio R."/>
        </authorList>
    </citation>
    <scope>NUCLEOTIDE SEQUENCE [LARGE SCALE GENOMIC DNA]</scope>
    <source>
        <strain evidence="8">NE01/NJP1002.9</strain>
        <tissue evidence="8">Muscle</tissue>
    </source>
</reference>
<evidence type="ECO:0000313" key="8">
    <source>
        <dbReference type="EMBL" id="PWA17892.1"/>
    </source>
</evidence>
<comment type="caution">
    <text evidence="8">The sequence shown here is derived from an EMBL/GenBank/DDBJ whole genome shotgun (WGS) entry which is preliminary data.</text>
</comment>
<dbReference type="PANTHER" id="PTHR22923:SF102">
    <property type="entry name" value="CEREBELLIN 13-RELATED"/>
    <property type="match status" value="1"/>
</dbReference>
<dbReference type="PROSITE" id="PS50871">
    <property type="entry name" value="C1Q"/>
    <property type="match status" value="1"/>
</dbReference>
<protein>
    <recommendedName>
        <fullName evidence="7">C1q domain-containing protein</fullName>
    </recommendedName>
</protein>
<evidence type="ECO:0000256" key="4">
    <source>
        <dbReference type="SAM" id="Coils"/>
    </source>
</evidence>
<dbReference type="GO" id="GO:0005576">
    <property type="term" value="C:extracellular region"/>
    <property type="evidence" value="ECO:0007669"/>
    <property type="project" value="UniProtKB-SubCell"/>
</dbReference>
<dbReference type="AlphaFoldDB" id="A0A315V495"/>
<evidence type="ECO:0000259" key="7">
    <source>
        <dbReference type="PROSITE" id="PS50871"/>
    </source>
</evidence>
<keyword evidence="9" id="KW-1185">Reference proteome</keyword>
<comment type="subcellular location">
    <subcellularLocation>
        <location evidence="1">Secreted</location>
    </subcellularLocation>
</comment>
<feature type="signal peptide" evidence="6">
    <location>
        <begin position="1"/>
        <end position="16"/>
    </location>
</feature>